<gene>
    <name evidence="2" type="ORF">H131_21382</name>
</gene>
<dbReference type="AlphaFoldDB" id="R7Z8X3"/>
<sequence>MTKNNNNGVYIQSIEANKIYANNKRGDYLTRDYVGKLPYSMQLIKMLSLKGFKTFESKFNSNKLLSNAVVNVSFDYDVDNAKTIIERTKERIEEYKSYLEKLRLEDNKEKDVKKLEKEIKRKEKEIEKLGKKIDDAETYLEKVEEEKENKEWKSVKVEELREILYQDGFFIDYKKDDKTVRVEYVQFSRSSSKSRKGEVLFIEKKLHKEMTEWQRMGLKFDEEETIDLVSIRAYESLIGSAIQGLININVDNILLVDDVKSTFKEDVNLVYAEGKGKKKRLTVDKADNHSITNDIFDGESLLDVRVFKASDYADKSFVLLRNHFFKSAAFKTDIQLFLKDNCPDGVKYDEWVLHDMFGNPILAENVKMIVTPNSMKMFKMAYKMKLDDVNANREAMYAYWKDVVRDEGQMFGVCKYEKPSQAPKLQDGTITQQMSYQMINALLVNQDDMNELLAIDKKYIDELKNNPSTLIEHLKATSNDNNLNEFYVNLYEINPEFIYTKMFKDYRSQVVNRYKKRVAKGKVRVQGDNLTMLSNPIELLKQAINKLDLDDLTLSGNQVYTTQFDFWQDVALHRNPHTNMSNVLAVHNTYNANIKKYIKVSKEIIVVNSVNHSIMSRLSGADFDSDFVHATNNSTVVRLAKKANEDYLVCETSVGESEDEAIVYKLTDIDMAKADNKIAESKTVIGECVNSGQLAMSLFHHLQSIGENEKAEQVLQLTNLVAALSTLAIDVAKKTFEIDVKKAVRSVVLAVNKYINKDAGIFKFEEVPKEKKKFKPSFFENIDRKKRKEVMYVQFNTPMDMLQDILNNDDNAKPTKTNELIDLLNNSLDKDKANRNQKKKLIEIGEELEDAIAKIYVDTKDKEKQFTLINDVARKFETRIGKLKIKPETIYSFICDIHDPNAKVKIDKKYNRLLKFIIKTHKEIFVNIFSENFNGSINENSEKAS</sequence>
<keyword evidence="1" id="KW-0175">Coiled coil</keyword>
<evidence type="ECO:0000313" key="3">
    <source>
        <dbReference type="Proteomes" id="UP000013911"/>
    </source>
</evidence>
<protein>
    <submittedName>
        <fullName evidence="2">Phage-like protein</fullName>
    </submittedName>
</protein>
<dbReference type="RefSeq" id="WP_010861175.1">
    <property type="nucleotide sequence ID" value="NZ_KB933409.1"/>
</dbReference>
<feature type="coiled-coil region" evidence="1">
    <location>
        <begin position="78"/>
        <end position="160"/>
    </location>
</feature>
<proteinExistence type="predicted"/>
<dbReference type="EMBL" id="AQPX01000034">
    <property type="protein sequence ID" value="EON70479.1"/>
    <property type="molecule type" value="Genomic_DNA"/>
</dbReference>
<evidence type="ECO:0000256" key="1">
    <source>
        <dbReference type="SAM" id="Coils"/>
    </source>
</evidence>
<evidence type="ECO:0000313" key="2">
    <source>
        <dbReference type="EMBL" id="EON70479.1"/>
    </source>
</evidence>
<comment type="caution">
    <text evidence="2">The sequence shown here is derived from an EMBL/GenBank/DDBJ whole genome shotgun (WGS) entry which is preliminary data.</text>
</comment>
<accession>R7Z8X3</accession>
<reference evidence="2 3" key="1">
    <citation type="submission" date="2013-04" db="EMBL/GenBank/DDBJ databases">
        <title>Draft genome of the heavy metal tolerant bacterium Lysinibacillus sphaericus strain OT4b.31.</title>
        <authorList>
            <person name="Pena-Montenegro T.D."/>
            <person name="Dussan J."/>
        </authorList>
    </citation>
    <scope>NUCLEOTIDE SEQUENCE [LARGE SCALE GENOMIC DNA]</scope>
    <source>
        <strain evidence="2 3">OT4b.31</strain>
    </source>
</reference>
<dbReference type="OrthoDB" id="2485429at2"/>
<organism evidence="2 3">
    <name type="scientific">Lysinibacillus sphaericus OT4b.31</name>
    <dbReference type="NCBI Taxonomy" id="1285586"/>
    <lineage>
        <taxon>Bacteria</taxon>
        <taxon>Bacillati</taxon>
        <taxon>Bacillota</taxon>
        <taxon>Bacilli</taxon>
        <taxon>Bacillales</taxon>
        <taxon>Bacillaceae</taxon>
        <taxon>Lysinibacillus</taxon>
    </lineage>
</organism>
<dbReference type="eggNOG" id="ENOG502ZA2D">
    <property type="taxonomic scope" value="Bacteria"/>
</dbReference>
<dbReference type="PATRIC" id="fig|1285586.5.peg.4456"/>
<name>R7Z8X3_LYSSH</name>
<dbReference type="Proteomes" id="UP000013911">
    <property type="component" value="Unassembled WGS sequence"/>
</dbReference>
<dbReference type="HOGENOM" id="CLU_011113_0_0_9"/>